<dbReference type="HOGENOM" id="CLU_2051152_0_0_1"/>
<proteinExistence type="predicted"/>
<protein>
    <submittedName>
        <fullName evidence="1">Uncharacterized protein</fullName>
    </submittedName>
</protein>
<accession>A0A0C9UTK8</accession>
<evidence type="ECO:0000313" key="1">
    <source>
        <dbReference type="EMBL" id="KIJ46183.1"/>
    </source>
</evidence>
<dbReference type="Proteomes" id="UP000054279">
    <property type="component" value="Unassembled WGS sequence"/>
</dbReference>
<gene>
    <name evidence="1" type="ORF">M422DRAFT_29361</name>
</gene>
<evidence type="ECO:0000313" key="2">
    <source>
        <dbReference type="Proteomes" id="UP000054279"/>
    </source>
</evidence>
<organism evidence="1 2">
    <name type="scientific">Sphaerobolus stellatus (strain SS14)</name>
    <dbReference type="NCBI Taxonomy" id="990650"/>
    <lineage>
        <taxon>Eukaryota</taxon>
        <taxon>Fungi</taxon>
        <taxon>Dikarya</taxon>
        <taxon>Basidiomycota</taxon>
        <taxon>Agaricomycotina</taxon>
        <taxon>Agaricomycetes</taxon>
        <taxon>Phallomycetidae</taxon>
        <taxon>Geastrales</taxon>
        <taxon>Sphaerobolaceae</taxon>
        <taxon>Sphaerobolus</taxon>
    </lineage>
</organism>
<dbReference type="EMBL" id="KN837108">
    <property type="protein sequence ID" value="KIJ46183.1"/>
    <property type="molecule type" value="Genomic_DNA"/>
</dbReference>
<reference evidence="1 2" key="1">
    <citation type="submission" date="2014-06" db="EMBL/GenBank/DDBJ databases">
        <title>Evolutionary Origins and Diversification of the Mycorrhizal Mutualists.</title>
        <authorList>
            <consortium name="DOE Joint Genome Institute"/>
            <consortium name="Mycorrhizal Genomics Consortium"/>
            <person name="Kohler A."/>
            <person name="Kuo A."/>
            <person name="Nagy L.G."/>
            <person name="Floudas D."/>
            <person name="Copeland A."/>
            <person name="Barry K.W."/>
            <person name="Cichocki N."/>
            <person name="Veneault-Fourrey C."/>
            <person name="LaButti K."/>
            <person name="Lindquist E.A."/>
            <person name="Lipzen A."/>
            <person name="Lundell T."/>
            <person name="Morin E."/>
            <person name="Murat C."/>
            <person name="Riley R."/>
            <person name="Ohm R."/>
            <person name="Sun H."/>
            <person name="Tunlid A."/>
            <person name="Henrissat B."/>
            <person name="Grigoriev I.V."/>
            <person name="Hibbett D.S."/>
            <person name="Martin F."/>
        </authorList>
    </citation>
    <scope>NUCLEOTIDE SEQUENCE [LARGE SCALE GENOMIC DNA]</scope>
    <source>
        <strain evidence="1 2">SS14</strain>
    </source>
</reference>
<sequence length="120" mass="13689">MTTSASSTSQYLTRSNASRTTTCALLVFKTAFYTALASSSWLETVYRRAVQHLRLHHSAFSQMTRHLTHIRHLAIQTFRDKAAIRSACVSDDFTHLMAFDEPIDGYGKYFPRWIPMKLAA</sequence>
<name>A0A0C9UTK8_SPHS4</name>
<dbReference type="AlphaFoldDB" id="A0A0C9UTK8"/>
<keyword evidence="2" id="KW-1185">Reference proteome</keyword>